<proteinExistence type="predicted"/>
<name>A0A2R5FME6_NOSCO</name>
<evidence type="ECO:0000313" key="2">
    <source>
        <dbReference type="Proteomes" id="UP000245124"/>
    </source>
</evidence>
<dbReference type="EMBL" id="BDUD01000001">
    <property type="protein sequence ID" value="GBG18628.1"/>
    <property type="molecule type" value="Genomic_DNA"/>
</dbReference>
<reference evidence="1 2" key="1">
    <citation type="submission" date="2017-06" db="EMBL/GenBank/DDBJ databases">
        <title>Genome sequencing of cyanobaciteial culture collection at National Institute for Environmental Studies (NIES).</title>
        <authorList>
            <person name="Hirose Y."/>
            <person name="Shimura Y."/>
            <person name="Fujisawa T."/>
            <person name="Nakamura Y."/>
            <person name="Kawachi M."/>
        </authorList>
    </citation>
    <scope>NUCLEOTIDE SEQUENCE [LARGE SCALE GENOMIC DNA]</scope>
    <source>
        <strain evidence="1 2">NIES-4072</strain>
    </source>
</reference>
<gene>
    <name evidence="1" type="ORF">NIES4072_22930</name>
</gene>
<dbReference type="RefSeq" id="WP_181373973.1">
    <property type="nucleotide sequence ID" value="NZ_BDUD01000001.1"/>
</dbReference>
<accession>A0A2R5FME6</accession>
<sequence>MVLGEGEGDNTEFFPLPPSPFPWTLQKNAFGVEGTDFTETTSEQLGRLQAMR</sequence>
<protein>
    <submittedName>
        <fullName evidence="1">Uncharacterized protein</fullName>
    </submittedName>
</protein>
<keyword evidence="2" id="KW-1185">Reference proteome</keyword>
<comment type="caution">
    <text evidence="1">The sequence shown here is derived from an EMBL/GenBank/DDBJ whole genome shotgun (WGS) entry which is preliminary data.</text>
</comment>
<evidence type="ECO:0000313" key="1">
    <source>
        <dbReference type="EMBL" id="GBG18628.1"/>
    </source>
</evidence>
<organism evidence="1 2">
    <name type="scientific">Nostoc commune NIES-4072</name>
    <dbReference type="NCBI Taxonomy" id="2005467"/>
    <lineage>
        <taxon>Bacteria</taxon>
        <taxon>Bacillati</taxon>
        <taxon>Cyanobacteriota</taxon>
        <taxon>Cyanophyceae</taxon>
        <taxon>Nostocales</taxon>
        <taxon>Nostocaceae</taxon>
        <taxon>Nostoc</taxon>
    </lineage>
</organism>
<dbReference type="Proteomes" id="UP000245124">
    <property type="component" value="Unassembled WGS sequence"/>
</dbReference>
<dbReference type="AlphaFoldDB" id="A0A2R5FME6"/>